<feature type="transmembrane region" description="Helical" evidence="1">
    <location>
        <begin position="68"/>
        <end position="87"/>
    </location>
</feature>
<accession>A0A0C1F4X6</accession>
<keyword evidence="1" id="KW-0472">Membrane</keyword>
<dbReference type="STRING" id="266749.SAMN05421876_11161"/>
<evidence type="ECO:0000313" key="3">
    <source>
        <dbReference type="Proteomes" id="UP000031473"/>
    </source>
</evidence>
<keyword evidence="1" id="KW-0812">Transmembrane</keyword>
<dbReference type="Proteomes" id="UP000031473">
    <property type="component" value="Unassembled WGS sequence"/>
</dbReference>
<proteinExistence type="predicted"/>
<protein>
    <submittedName>
        <fullName evidence="2">Uncharacterized protein</fullName>
    </submittedName>
</protein>
<organism evidence="2 3">
    <name type="scientific">Kaistella jeonii</name>
    <dbReference type="NCBI Taxonomy" id="266749"/>
    <lineage>
        <taxon>Bacteria</taxon>
        <taxon>Pseudomonadati</taxon>
        <taxon>Bacteroidota</taxon>
        <taxon>Flavobacteriia</taxon>
        <taxon>Flavobacteriales</taxon>
        <taxon>Weeksellaceae</taxon>
        <taxon>Chryseobacterium group</taxon>
        <taxon>Kaistella</taxon>
    </lineage>
</organism>
<name>A0A0C1F4X6_9FLAO</name>
<sequence>MILKKFLIALSLIIVITILLPFHIFLFGYANQPEKHLGMINVQILISYFLHFTFYFLINRYFKFKLGIYDFIICILLYLTSYSYLYYKL</sequence>
<gene>
    <name evidence="2" type="ORF">OA86_12015</name>
</gene>
<feature type="transmembrane region" description="Helical" evidence="1">
    <location>
        <begin position="7"/>
        <end position="30"/>
    </location>
</feature>
<keyword evidence="3" id="KW-1185">Reference proteome</keyword>
<feature type="transmembrane region" description="Helical" evidence="1">
    <location>
        <begin position="36"/>
        <end position="56"/>
    </location>
</feature>
<comment type="caution">
    <text evidence="2">The sequence shown here is derived from an EMBL/GenBank/DDBJ whole genome shotgun (WGS) entry which is preliminary data.</text>
</comment>
<dbReference type="AlphaFoldDB" id="A0A0C1F4X6"/>
<evidence type="ECO:0000256" key="1">
    <source>
        <dbReference type="SAM" id="Phobius"/>
    </source>
</evidence>
<keyword evidence="1" id="KW-1133">Transmembrane helix</keyword>
<evidence type="ECO:0000313" key="2">
    <source>
        <dbReference type="EMBL" id="KIA88237.1"/>
    </source>
</evidence>
<reference evidence="2 3" key="1">
    <citation type="submission" date="2014-10" db="EMBL/GenBank/DDBJ databases">
        <title>Kaistella jeonii genome.</title>
        <authorList>
            <person name="Clayton J.T."/>
            <person name="Newman J.D."/>
        </authorList>
    </citation>
    <scope>NUCLEOTIDE SEQUENCE [LARGE SCALE GENOMIC DNA]</scope>
    <source>
        <strain evidence="2 3">DSM 17048</strain>
    </source>
</reference>
<dbReference type="EMBL" id="JSYL01000009">
    <property type="protein sequence ID" value="KIA88237.1"/>
    <property type="molecule type" value="Genomic_DNA"/>
</dbReference>